<evidence type="ECO:0000313" key="1">
    <source>
        <dbReference type="EMBL" id="ABV15407.1"/>
    </source>
</evidence>
<dbReference type="Proteomes" id="UP000008148">
    <property type="component" value="Chromosome"/>
</dbReference>
<keyword evidence="2" id="KW-1185">Reference proteome</keyword>
<dbReference type="EMBL" id="CP000822">
    <property type="protein sequence ID" value="ABV15407.1"/>
    <property type="molecule type" value="Genomic_DNA"/>
</dbReference>
<accession>A8APJ4</accession>
<gene>
    <name evidence="1" type="ordered locus">CKO_04351</name>
</gene>
<organism evidence="1 2">
    <name type="scientific">Citrobacter koseri (strain ATCC BAA-895 / CDC 4225-83 / SGSC4696)</name>
    <dbReference type="NCBI Taxonomy" id="290338"/>
    <lineage>
        <taxon>Bacteria</taxon>
        <taxon>Pseudomonadati</taxon>
        <taxon>Pseudomonadota</taxon>
        <taxon>Gammaproteobacteria</taxon>
        <taxon>Enterobacterales</taxon>
        <taxon>Enterobacteriaceae</taxon>
        <taxon>Citrobacter</taxon>
    </lineage>
</organism>
<dbReference type="KEGG" id="cko:CKO_04351"/>
<protein>
    <submittedName>
        <fullName evidence="1">Uncharacterized protein</fullName>
    </submittedName>
</protein>
<dbReference type="STRING" id="290338.CKO_04351"/>
<dbReference type="HOGENOM" id="CLU_1871742_0_0_6"/>
<name>A8APJ4_CITK8</name>
<dbReference type="OrthoDB" id="5514004at2"/>
<proteinExistence type="predicted"/>
<evidence type="ECO:0000313" key="2">
    <source>
        <dbReference type="Proteomes" id="UP000008148"/>
    </source>
</evidence>
<dbReference type="AlphaFoldDB" id="A8APJ4"/>
<reference evidence="1 2" key="1">
    <citation type="submission" date="2007-08" db="EMBL/GenBank/DDBJ databases">
        <authorList>
            <consortium name="The Citrobacter koseri Genome Sequencing Project"/>
            <person name="McClelland M."/>
            <person name="Sanderson E.K."/>
            <person name="Porwollik S."/>
            <person name="Spieth J."/>
            <person name="Clifton W.S."/>
            <person name="Latreille P."/>
            <person name="Courtney L."/>
            <person name="Wang C."/>
            <person name="Pepin K."/>
            <person name="Bhonagiri V."/>
            <person name="Nash W."/>
            <person name="Johnson M."/>
            <person name="Thiruvilangam P."/>
            <person name="Wilson R."/>
        </authorList>
    </citation>
    <scope>NUCLEOTIDE SEQUENCE [LARGE SCALE GENOMIC DNA]</scope>
    <source>
        <strain evidence="2">ATCC BAA-895 / CDC 4225-83 / SGSC4696</strain>
    </source>
</reference>
<dbReference type="RefSeq" id="WP_012135090.1">
    <property type="nucleotide sequence ID" value="NC_009792.1"/>
</dbReference>
<sequence length="136" mass="15016">MVSQDIKNGRNLYLLLNGQNGIRTELFALKTGSIKAFQEKMFSDGQGSSGMTPDVIESLKKSGYINDYLKRKSDYISKLLSILLFICSGEPEIDSECQPVTYPTCSKLVKTKKGFRLFPANGPGTGLSVRIRSGIR</sequence>
<dbReference type="GeneID" id="45137936"/>